<feature type="transmembrane region" description="Helical" evidence="1">
    <location>
        <begin position="91"/>
        <end position="108"/>
    </location>
</feature>
<keyword evidence="1" id="KW-0812">Transmembrane</keyword>
<proteinExistence type="predicted"/>
<gene>
    <name evidence="2" type="ORF">PFMC_00317</name>
</gene>
<evidence type="ECO:0000256" key="1">
    <source>
        <dbReference type="SAM" id="Phobius"/>
    </source>
</evidence>
<dbReference type="EMBL" id="KI927462">
    <property type="protein sequence ID" value="ETW63758.1"/>
    <property type="molecule type" value="Genomic_DNA"/>
</dbReference>
<accession>A0A024XEY3</accession>
<keyword evidence="1" id="KW-0472">Membrane</keyword>
<keyword evidence="1" id="KW-1133">Transmembrane helix</keyword>
<dbReference type="OMA" id="HRNEGTK"/>
<evidence type="ECO:0000313" key="2">
    <source>
        <dbReference type="EMBL" id="ETW63758.1"/>
    </source>
</evidence>
<evidence type="ECO:0000313" key="3">
    <source>
        <dbReference type="Proteomes" id="UP000030694"/>
    </source>
</evidence>
<protein>
    <submittedName>
        <fullName evidence="2">Uncharacterized protein</fullName>
    </submittedName>
</protein>
<sequence length="197" mass="23704">MLLGRRYITHKYKIHIKKKKKENNDKKNNITNVNYKTNNVSESISVISSLIIKLIKYMNSPISLNKIIIGNNFIKNTRLDNFLFFSHIKEITFKLILYFISLLISLRYKYINSLFILTLFFINIILSTLYLIFSKINRNVAMEYILAQAIYAHRNEGTKKKKKIYIYIYYVYILCIFYFKRIIGVYVKRIIIIYKYV</sequence>
<name>A0A024XEY3_PLAFC</name>
<dbReference type="Proteomes" id="UP000030694">
    <property type="component" value="Unassembled WGS sequence"/>
</dbReference>
<organism evidence="2 3">
    <name type="scientific">Plasmodium falciparum (isolate Camp / Malaysia)</name>
    <dbReference type="NCBI Taxonomy" id="5835"/>
    <lineage>
        <taxon>Eukaryota</taxon>
        <taxon>Sar</taxon>
        <taxon>Alveolata</taxon>
        <taxon>Apicomplexa</taxon>
        <taxon>Aconoidasida</taxon>
        <taxon>Haemosporida</taxon>
        <taxon>Plasmodiidae</taxon>
        <taxon>Plasmodium</taxon>
        <taxon>Plasmodium (Laverania)</taxon>
    </lineage>
</organism>
<reference evidence="2 3" key="1">
    <citation type="submission" date="2013-02" db="EMBL/GenBank/DDBJ databases">
        <title>The Genome Annotation of Plasmodium falciparum CAMP/Malaysia.</title>
        <authorList>
            <consortium name="The Broad Institute Genome Sequencing Platform"/>
            <consortium name="The Broad Institute Genome Sequencing Center for Infectious Disease"/>
            <person name="Neafsey D."/>
            <person name="Hoffman S."/>
            <person name="Volkman S."/>
            <person name="Rosenthal P."/>
            <person name="Walker B."/>
            <person name="Young S.K."/>
            <person name="Zeng Q."/>
            <person name="Gargeya S."/>
            <person name="Fitzgerald M."/>
            <person name="Haas B."/>
            <person name="Abouelleil A."/>
            <person name="Allen A.W."/>
            <person name="Alvarado L."/>
            <person name="Arachchi H.M."/>
            <person name="Berlin A.M."/>
            <person name="Chapman S.B."/>
            <person name="Gainer-Dewar J."/>
            <person name="Goldberg J."/>
            <person name="Griggs A."/>
            <person name="Gujja S."/>
            <person name="Hansen M."/>
            <person name="Howarth C."/>
            <person name="Imamovic A."/>
            <person name="Ireland A."/>
            <person name="Larimer J."/>
            <person name="McCowan C."/>
            <person name="Murphy C."/>
            <person name="Pearson M."/>
            <person name="Poon T.W."/>
            <person name="Priest M."/>
            <person name="Roberts A."/>
            <person name="Saif S."/>
            <person name="Shea T."/>
            <person name="Sisk P."/>
            <person name="Sykes S."/>
            <person name="Wortman J."/>
            <person name="Nusbaum C."/>
            <person name="Birren B."/>
        </authorList>
    </citation>
    <scope>NUCLEOTIDE SEQUENCE [LARGE SCALE GENOMIC DNA]</scope>
    <source>
        <strain evidence="2 3">CAMP/Malaysia</strain>
    </source>
</reference>
<dbReference type="AlphaFoldDB" id="A0A024XEY3"/>
<feature type="transmembrane region" description="Helical" evidence="1">
    <location>
        <begin position="114"/>
        <end position="133"/>
    </location>
</feature>
<reference evidence="2 3" key="2">
    <citation type="submission" date="2013-02" db="EMBL/GenBank/DDBJ databases">
        <title>The Genome Sequence of Plasmodium falciparum CAMP/Malaysia.</title>
        <authorList>
            <consortium name="The Broad Institute Genome Sequencing Platform"/>
            <consortium name="The Broad Institute Genome Sequencing Center for Infectious Disease"/>
            <person name="Neafsey D."/>
            <person name="Cheeseman I."/>
            <person name="Volkman S."/>
            <person name="Adams J."/>
            <person name="Walker B."/>
            <person name="Young S.K."/>
            <person name="Zeng Q."/>
            <person name="Gargeya S."/>
            <person name="Fitzgerald M."/>
            <person name="Haas B."/>
            <person name="Abouelleil A."/>
            <person name="Alvarado L."/>
            <person name="Arachchi H.M."/>
            <person name="Berlin A.M."/>
            <person name="Chapman S.B."/>
            <person name="Dewar J."/>
            <person name="Goldberg J."/>
            <person name="Griggs A."/>
            <person name="Gujja S."/>
            <person name="Hansen M."/>
            <person name="Howarth C."/>
            <person name="Imamovic A."/>
            <person name="Larimer J."/>
            <person name="McCowan C."/>
            <person name="Murphy C."/>
            <person name="Neiman D."/>
            <person name="Pearson M."/>
            <person name="Priest M."/>
            <person name="Roberts A."/>
            <person name="Saif S."/>
            <person name="Shea T."/>
            <person name="Sisk P."/>
            <person name="Sykes S."/>
            <person name="Wortman J."/>
            <person name="Nusbaum C."/>
            <person name="Birren B."/>
        </authorList>
    </citation>
    <scope>NUCLEOTIDE SEQUENCE [LARGE SCALE GENOMIC DNA]</scope>
    <source>
        <strain evidence="2 3">CAMP/Malaysia</strain>
    </source>
</reference>
<feature type="transmembrane region" description="Helical" evidence="1">
    <location>
        <begin position="164"/>
        <end position="187"/>
    </location>
</feature>